<keyword evidence="8 11" id="KW-0804">Transcription</keyword>
<evidence type="ECO:0000256" key="1">
    <source>
        <dbReference type="ARBA" id="ARBA00004123"/>
    </source>
</evidence>
<keyword evidence="5 11" id="KW-0805">Transcription regulation</keyword>
<evidence type="ECO:0000256" key="11">
    <source>
        <dbReference type="RuleBase" id="RU003796"/>
    </source>
</evidence>
<dbReference type="Pfam" id="PF08781">
    <property type="entry name" value="DP"/>
    <property type="match status" value="1"/>
</dbReference>
<proteinExistence type="inferred from homology"/>
<dbReference type="InterPro" id="IPR037241">
    <property type="entry name" value="E2F-DP_heterodim"/>
</dbReference>
<evidence type="ECO:0000256" key="12">
    <source>
        <dbReference type="SAM" id="MobiDB-lite"/>
    </source>
</evidence>
<dbReference type="InterPro" id="IPR036390">
    <property type="entry name" value="WH_DNA-bd_sf"/>
</dbReference>
<organism evidence="15 16">
    <name type="scientific">Chlamydomonas schloesseri</name>
    <dbReference type="NCBI Taxonomy" id="2026947"/>
    <lineage>
        <taxon>Eukaryota</taxon>
        <taxon>Viridiplantae</taxon>
        <taxon>Chlorophyta</taxon>
        <taxon>core chlorophytes</taxon>
        <taxon>Chlorophyceae</taxon>
        <taxon>CS clade</taxon>
        <taxon>Chlamydomonadales</taxon>
        <taxon>Chlamydomonadaceae</taxon>
        <taxon>Chlamydomonas</taxon>
    </lineage>
</organism>
<dbReference type="InterPro" id="IPR038168">
    <property type="entry name" value="TF_DP_C_sf"/>
</dbReference>
<feature type="compositionally biased region" description="Pro residues" evidence="12">
    <location>
        <begin position="349"/>
        <end position="360"/>
    </location>
</feature>
<feature type="compositionally biased region" description="Low complexity" evidence="12">
    <location>
        <begin position="460"/>
        <end position="476"/>
    </location>
</feature>
<name>A0A836B8M4_9CHLO</name>
<dbReference type="InterPro" id="IPR036388">
    <property type="entry name" value="WH-like_DNA-bd_sf"/>
</dbReference>
<feature type="domain" description="Transcription factor DP C-terminal" evidence="13">
    <location>
        <begin position="238"/>
        <end position="390"/>
    </location>
</feature>
<evidence type="ECO:0000256" key="9">
    <source>
        <dbReference type="ARBA" id="ARBA00023242"/>
    </source>
</evidence>
<comment type="caution">
    <text evidence="15">The sequence shown here is derived from an EMBL/GenBank/DDBJ whole genome shotgun (WGS) entry which is preliminary data.</text>
</comment>
<evidence type="ECO:0000256" key="5">
    <source>
        <dbReference type="ARBA" id="ARBA00023015"/>
    </source>
</evidence>
<keyword evidence="9 11" id="KW-0539">Nucleus</keyword>
<evidence type="ECO:0000256" key="6">
    <source>
        <dbReference type="ARBA" id="ARBA00023054"/>
    </source>
</evidence>
<feature type="compositionally biased region" description="Gly residues" evidence="12">
    <location>
        <begin position="477"/>
        <end position="491"/>
    </location>
</feature>
<evidence type="ECO:0000259" key="13">
    <source>
        <dbReference type="SMART" id="SM01138"/>
    </source>
</evidence>
<dbReference type="InterPro" id="IPR015648">
    <property type="entry name" value="Transcrpt_fac_DP"/>
</dbReference>
<comment type="subcellular location">
    <subcellularLocation>
        <location evidence="2">Cytoplasm</location>
    </subcellularLocation>
    <subcellularLocation>
        <location evidence="1 11">Nucleus</location>
    </subcellularLocation>
</comment>
<dbReference type="GO" id="GO:0070176">
    <property type="term" value="C:DRM complex"/>
    <property type="evidence" value="ECO:0007669"/>
    <property type="project" value="UniProtKB-ARBA"/>
</dbReference>
<dbReference type="GO" id="GO:0005737">
    <property type="term" value="C:cytoplasm"/>
    <property type="evidence" value="ECO:0007669"/>
    <property type="project" value="UniProtKB-SubCell"/>
</dbReference>
<feature type="region of interest" description="Disordered" evidence="12">
    <location>
        <begin position="611"/>
        <end position="638"/>
    </location>
</feature>
<feature type="region of interest" description="Disordered" evidence="12">
    <location>
        <begin position="115"/>
        <end position="155"/>
    </location>
</feature>
<evidence type="ECO:0000313" key="16">
    <source>
        <dbReference type="Proteomes" id="UP000613740"/>
    </source>
</evidence>
<feature type="compositionally biased region" description="Gly residues" evidence="12">
    <location>
        <begin position="513"/>
        <end position="527"/>
    </location>
</feature>
<evidence type="ECO:0000256" key="8">
    <source>
        <dbReference type="ARBA" id="ARBA00023163"/>
    </source>
</evidence>
<keyword evidence="10" id="KW-0131">Cell cycle</keyword>
<dbReference type="CDD" id="cd14458">
    <property type="entry name" value="DP_DD"/>
    <property type="match status" value="1"/>
</dbReference>
<feature type="region of interest" description="Disordered" evidence="12">
    <location>
        <begin position="505"/>
        <end position="527"/>
    </location>
</feature>
<dbReference type="Proteomes" id="UP000613740">
    <property type="component" value="Unassembled WGS sequence"/>
</dbReference>
<dbReference type="EMBL" id="JAEHOD010000011">
    <property type="protein sequence ID" value="KAG2450489.1"/>
    <property type="molecule type" value="Genomic_DNA"/>
</dbReference>
<evidence type="ECO:0000256" key="2">
    <source>
        <dbReference type="ARBA" id="ARBA00004496"/>
    </source>
</evidence>
<keyword evidence="7 11" id="KW-0238">DNA-binding</keyword>
<feature type="compositionally biased region" description="Pro residues" evidence="12">
    <location>
        <begin position="368"/>
        <end position="384"/>
    </location>
</feature>
<keyword evidence="6" id="KW-0175">Coiled coil</keyword>
<evidence type="ECO:0000313" key="15">
    <source>
        <dbReference type="EMBL" id="KAG2450489.1"/>
    </source>
</evidence>
<comment type="similarity">
    <text evidence="3 11">Belongs to the E2F/DP family.</text>
</comment>
<gene>
    <name evidence="15" type="ORF">HYH02_004990</name>
</gene>
<dbReference type="SUPFAM" id="SSF46785">
    <property type="entry name" value="Winged helix' DNA-binding domain"/>
    <property type="match status" value="1"/>
</dbReference>
<dbReference type="InterPro" id="IPR003316">
    <property type="entry name" value="E2F_WHTH_DNA-bd_dom"/>
</dbReference>
<feature type="compositionally biased region" description="Low complexity" evidence="12">
    <location>
        <begin position="435"/>
        <end position="452"/>
    </location>
</feature>
<protein>
    <submittedName>
        <fullName evidence="15">Uncharacterized protein</fullName>
    </submittedName>
</protein>
<dbReference type="GO" id="GO:0000981">
    <property type="term" value="F:DNA-binding transcription factor activity, RNA polymerase II-specific"/>
    <property type="evidence" value="ECO:0007669"/>
    <property type="project" value="TreeGrafter"/>
</dbReference>
<evidence type="ECO:0000256" key="7">
    <source>
        <dbReference type="ARBA" id="ARBA00023125"/>
    </source>
</evidence>
<dbReference type="SUPFAM" id="SSF144074">
    <property type="entry name" value="E2F-DP heterodimerization region"/>
    <property type="match status" value="1"/>
</dbReference>
<evidence type="ECO:0000256" key="10">
    <source>
        <dbReference type="ARBA" id="ARBA00023306"/>
    </source>
</evidence>
<dbReference type="SMART" id="SM01138">
    <property type="entry name" value="DP"/>
    <property type="match status" value="1"/>
</dbReference>
<reference evidence="15" key="1">
    <citation type="journal article" date="2020" name="bioRxiv">
        <title>Comparative genomics of Chlamydomonas.</title>
        <authorList>
            <person name="Craig R.J."/>
            <person name="Hasan A.R."/>
            <person name="Ness R.W."/>
            <person name="Keightley P.D."/>
        </authorList>
    </citation>
    <scope>NUCLEOTIDE SEQUENCE</scope>
    <source>
        <strain evidence="15">CCAP 11/173</strain>
    </source>
</reference>
<feature type="region of interest" description="Disordered" evidence="12">
    <location>
        <begin position="421"/>
        <end position="492"/>
    </location>
</feature>
<feature type="domain" description="E2F/DP family winged-helix DNA-binding" evidence="14">
    <location>
        <begin position="151"/>
        <end position="231"/>
    </location>
</feature>
<dbReference type="InterPro" id="IPR014889">
    <property type="entry name" value="Transc_factor_DP_C"/>
</dbReference>
<dbReference type="AlphaFoldDB" id="A0A836B8M4"/>
<sequence length="638" mass="66010">MEGPQVKLEPGAAAPKVGTELDNGAFAQELHDLGLLDFVQDIGFTRFGEGAGGLPPSARHPSGHVGPVVGHNNPPPQPTDTLEIQQCQQTNQATDFAAARAMQVLASARLQLNNLQQNSYTPRPTGSVATDGSGSKRRKTSRGADASGSRGGSKGLRHFSMKVCEKVEAKGRTTYNEVADELVGEMSKMEAMNKNGQYDEKNIRRRVYDAINVLMAMDIIQKEKKEILWRGFPRLTCNSADRVKAERAAKIKEVEQKQLYLQDMIEQQKALKKLLERSAARQSSNGGASTSETKLFLPFILVQAKPDATVEVKISDDMMDVQFDFYHSPFQIHDDSHVLKKMAEHQARLPPPPQQLPNQPPTVSGLPPQFPPGLGLPPFMPPPLTNGGLPGNLLGGMQSAMADPALAKLAATAQAQGNPLPFGFAPPLYTHPSGQHQQQQQQMQQQHQLMQQPAGGDGGASRPSGSQGGAPSAPGQHGAGGAVPGLGGGGPAQLLQALQAHQGPLLGRRSSGGAAGGTAGSVTGPGGMPQLPGLAGLSAAAAAPAGPSAALGSASGSGQLLAPQLSGQLSGSLPVAPVLAPPPLLGGLPSLPHAPPLNPGALPLPPGLASALAAPPPLTMASGPQGPSQQASAFPLTV</sequence>
<dbReference type="Gene3D" id="1.10.10.10">
    <property type="entry name" value="Winged helix-like DNA-binding domain superfamily/Winged helix DNA-binding domain"/>
    <property type="match status" value="1"/>
</dbReference>
<dbReference type="PANTHER" id="PTHR12548">
    <property type="entry name" value="TRANSCRIPTION FACTOR DP"/>
    <property type="match status" value="1"/>
</dbReference>
<dbReference type="Gene3D" id="1.20.140.80">
    <property type="entry name" value="Transcription factor DP"/>
    <property type="match status" value="1"/>
</dbReference>
<feature type="region of interest" description="Disordered" evidence="12">
    <location>
        <begin position="53"/>
        <end position="81"/>
    </location>
</feature>
<keyword evidence="4" id="KW-0963">Cytoplasm</keyword>
<dbReference type="FunFam" id="1.10.10.10:FF:000187">
    <property type="entry name" value="Transcription factor-like protein DPB"/>
    <property type="match status" value="1"/>
</dbReference>
<evidence type="ECO:0000256" key="4">
    <source>
        <dbReference type="ARBA" id="ARBA00022490"/>
    </source>
</evidence>
<dbReference type="SMART" id="SM01372">
    <property type="entry name" value="E2F_TDP"/>
    <property type="match status" value="1"/>
</dbReference>
<dbReference type="Pfam" id="PF02319">
    <property type="entry name" value="WHD_E2F_TDP"/>
    <property type="match status" value="1"/>
</dbReference>
<evidence type="ECO:0000259" key="14">
    <source>
        <dbReference type="SMART" id="SM01372"/>
    </source>
</evidence>
<feature type="region of interest" description="Disordered" evidence="12">
    <location>
        <begin position="343"/>
        <end position="384"/>
    </location>
</feature>
<evidence type="ECO:0000256" key="3">
    <source>
        <dbReference type="ARBA" id="ARBA00010940"/>
    </source>
</evidence>
<dbReference type="OrthoDB" id="552115at2759"/>
<accession>A0A836B8M4</accession>
<dbReference type="GO" id="GO:0051726">
    <property type="term" value="P:regulation of cell cycle"/>
    <property type="evidence" value="ECO:0007669"/>
    <property type="project" value="InterPro"/>
</dbReference>
<dbReference type="PANTHER" id="PTHR12548:SF9">
    <property type="entry name" value="TRANSCRIPTION FACTOR DP"/>
    <property type="match status" value="1"/>
</dbReference>
<feature type="compositionally biased region" description="Polar residues" evidence="12">
    <location>
        <begin position="115"/>
        <end position="133"/>
    </location>
</feature>
<feature type="compositionally biased region" description="Low complexity" evidence="12">
    <location>
        <begin position="63"/>
        <end position="72"/>
    </location>
</feature>
<dbReference type="GO" id="GO:0000977">
    <property type="term" value="F:RNA polymerase II transcription regulatory region sequence-specific DNA binding"/>
    <property type="evidence" value="ECO:0007669"/>
    <property type="project" value="TreeGrafter"/>
</dbReference>
<keyword evidence="16" id="KW-1185">Reference proteome</keyword>